<dbReference type="PANTHER" id="PTHR32075">
    <property type="entry name" value="ISWI CHROMATIN-REMODELING COMPLEX SUBUNIT YPL216W-RELATED"/>
    <property type="match status" value="1"/>
</dbReference>
<dbReference type="PROSITE" id="PS50827">
    <property type="entry name" value="DDT"/>
    <property type="match status" value="1"/>
</dbReference>
<comment type="caution">
    <text evidence="8">The sequence shown here is derived from an EMBL/GenBank/DDBJ whole genome shotgun (WGS) entry which is preliminary data.</text>
</comment>
<gene>
    <name evidence="8" type="ORF">OC842_006419</name>
</gene>
<evidence type="ECO:0000259" key="6">
    <source>
        <dbReference type="PROSITE" id="PS50827"/>
    </source>
</evidence>
<dbReference type="Proteomes" id="UP001176521">
    <property type="component" value="Unassembled WGS sequence"/>
</dbReference>
<feature type="domain" description="WAC" evidence="7">
    <location>
        <begin position="23"/>
        <end position="132"/>
    </location>
</feature>
<dbReference type="InterPro" id="IPR028941">
    <property type="entry name" value="WHIM2_dom"/>
</dbReference>
<dbReference type="InterPro" id="IPR018501">
    <property type="entry name" value="DDT_dom"/>
</dbReference>
<evidence type="ECO:0000256" key="4">
    <source>
        <dbReference type="SAM" id="Coils"/>
    </source>
</evidence>
<feature type="compositionally biased region" description="Basic and acidic residues" evidence="5">
    <location>
        <begin position="968"/>
        <end position="1004"/>
    </location>
</feature>
<feature type="coiled-coil region" evidence="4">
    <location>
        <begin position="841"/>
        <end position="871"/>
    </location>
</feature>
<proteinExistence type="predicted"/>
<feature type="region of interest" description="Disordered" evidence="5">
    <location>
        <begin position="1164"/>
        <end position="1201"/>
    </location>
</feature>
<feature type="compositionally biased region" description="Acidic residues" evidence="5">
    <location>
        <begin position="919"/>
        <end position="934"/>
    </location>
</feature>
<evidence type="ECO:0000256" key="5">
    <source>
        <dbReference type="SAM" id="MobiDB-lite"/>
    </source>
</evidence>
<feature type="compositionally biased region" description="Acidic residues" evidence="5">
    <location>
        <begin position="627"/>
        <end position="650"/>
    </location>
</feature>
<reference evidence="8" key="1">
    <citation type="journal article" date="2023" name="PhytoFront">
        <title>Draft Genome Resources of Seven Strains of Tilletia horrida, Causal Agent of Kernel Smut of Rice.</title>
        <authorList>
            <person name="Khanal S."/>
            <person name="Antony Babu S."/>
            <person name="Zhou X.G."/>
        </authorList>
    </citation>
    <scope>NUCLEOTIDE SEQUENCE</scope>
    <source>
        <strain evidence="8">TX3</strain>
    </source>
</reference>
<evidence type="ECO:0000313" key="9">
    <source>
        <dbReference type="Proteomes" id="UP001176521"/>
    </source>
</evidence>
<evidence type="ECO:0000256" key="3">
    <source>
        <dbReference type="PROSITE-ProRule" id="PRU00475"/>
    </source>
</evidence>
<feature type="compositionally biased region" description="Low complexity" evidence="5">
    <location>
        <begin position="653"/>
        <end position="662"/>
    </location>
</feature>
<evidence type="ECO:0000256" key="1">
    <source>
        <dbReference type="ARBA" id="ARBA00004123"/>
    </source>
</evidence>
<feature type="region of interest" description="Disordered" evidence="5">
    <location>
        <begin position="257"/>
        <end position="291"/>
    </location>
</feature>
<dbReference type="GO" id="GO:0000781">
    <property type="term" value="C:chromosome, telomeric region"/>
    <property type="evidence" value="ECO:0007669"/>
    <property type="project" value="GOC"/>
</dbReference>
<keyword evidence="9" id="KW-1185">Reference proteome</keyword>
<dbReference type="Pfam" id="PF10537">
    <property type="entry name" value="WAC_Acf1_DNA_bd"/>
    <property type="match status" value="1"/>
</dbReference>
<feature type="compositionally biased region" description="Basic and acidic residues" evidence="5">
    <location>
        <begin position="267"/>
        <end position="282"/>
    </location>
</feature>
<evidence type="ECO:0000313" key="8">
    <source>
        <dbReference type="EMBL" id="KAK0522588.1"/>
    </source>
</evidence>
<dbReference type="AlphaFoldDB" id="A0AAN6JHP7"/>
<evidence type="ECO:0000259" key="7">
    <source>
        <dbReference type="PROSITE" id="PS51136"/>
    </source>
</evidence>
<keyword evidence="2 3" id="KW-0539">Nucleus</keyword>
<dbReference type="Pfam" id="PF15613">
    <property type="entry name" value="WSD"/>
    <property type="match status" value="1"/>
</dbReference>
<dbReference type="InterPro" id="IPR013136">
    <property type="entry name" value="WSTF_Acf1_Cbp146"/>
</dbReference>
<feature type="region of interest" description="Disordered" evidence="5">
    <location>
        <begin position="165"/>
        <end position="207"/>
    </location>
</feature>
<dbReference type="Pfam" id="PF02791">
    <property type="entry name" value="DDT"/>
    <property type="match status" value="1"/>
</dbReference>
<dbReference type="GO" id="GO:0000785">
    <property type="term" value="C:chromatin"/>
    <property type="evidence" value="ECO:0007669"/>
    <property type="project" value="UniProtKB-ARBA"/>
</dbReference>
<feature type="compositionally biased region" description="Basic and acidic residues" evidence="5">
    <location>
        <begin position="876"/>
        <end position="893"/>
    </location>
</feature>
<dbReference type="PROSITE" id="PS51136">
    <property type="entry name" value="WAC"/>
    <property type="match status" value="1"/>
</dbReference>
<evidence type="ECO:0008006" key="10">
    <source>
        <dbReference type="Google" id="ProtNLM"/>
    </source>
</evidence>
<accession>A0AAN6JHP7</accession>
<dbReference type="GO" id="GO:0031509">
    <property type="term" value="P:subtelomeric heterochromatin formation"/>
    <property type="evidence" value="ECO:0007669"/>
    <property type="project" value="TreeGrafter"/>
</dbReference>
<dbReference type="SMART" id="SM00571">
    <property type="entry name" value="DDT"/>
    <property type="match status" value="1"/>
</dbReference>
<feature type="compositionally biased region" description="Low complexity" evidence="5">
    <location>
        <begin position="591"/>
        <end position="608"/>
    </location>
</feature>
<feature type="region of interest" description="Disordered" evidence="5">
    <location>
        <begin position="876"/>
        <end position="1004"/>
    </location>
</feature>
<dbReference type="EMBL" id="JAPDMQ010000575">
    <property type="protein sequence ID" value="KAK0522588.1"/>
    <property type="molecule type" value="Genomic_DNA"/>
</dbReference>
<dbReference type="PANTHER" id="PTHR32075:SF6">
    <property type="entry name" value="ISWI CHROMATIN-REMODELING COMPLEX SUBUNIT YPL216W-RELATED"/>
    <property type="match status" value="1"/>
</dbReference>
<feature type="region of interest" description="Disordered" evidence="5">
    <location>
        <begin position="567"/>
        <end position="662"/>
    </location>
</feature>
<keyword evidence="4" id="KW-0175">Coiled coil</keyword>
<feature type="coiled-coil region" evidence="4">
    <location>
        <begin position="388"/>
        <end position="426"/>
    </location>
</feature>
<dbReference type="GO" id="GO:0005634">
    <property type="term" value="C:nucleus"/>
    <property type="evidence" value="ECO:0007669"/>
    <property type="project" value="UniProtKB-SubCell"/>
</dbReference>
<comment type="subcellular location">
    <subcellularLocation>
        <location evidence="1 3">Nucleus</location>
    </subcellularLocation>
</comment>
<evidence type="ECO:0000256" key="2">
    <source>
        <dbReference type="ARBA" id="ARBA00023242"/>
    </source>
</evidence>
<protein>
    <recommendedName>
        <fullName evidence="10">DDT domain-containing protein</fullName>
    </recommendedName>
</protein>
<sequence length="1201" mass="133280">MVLLRRKQVELVKPPALVDGQDPDVFYLAATGEIFLDYESYTTRLSFYNQRLFQCELTGRIGLTFFEALLSENQELARLVRDFPDPLKGPVLKSANFAIVGRLDQLVDNIFERYHNRFFPGDEVSLEIEGDKYHAEVKEVYPPRSVWRIHQEEIVETKLREYEARRSVSNSPVKPKQRSPAKAGTSKAAQADDSDSELSDLTEPPPASQEFLAGVAEAAALSLTAADVAHKIGGDLSVPTEKVLKLDPPEDYLYRLQLQPGSNPIKGESDSPNLDRRHHDNNGEGSSSGAAKAVSYSASTYEARASALSRDRLKFSKTILKKLLREAMRREAHVGAPWTVRENWASVYNINTIPSEAVAKKNEEIREAKLQKRKKVVEEPVVEPPKKKKASQAELKRQAAEEARLAKEKEEEEKRLKAERKKALKYPAEDLELDPINARELSAHVPGEVPRQKKRPACKRELPSGFSGRLWEDLLAVYGYLQAVGKPLQLSPFTLDDFEAALRHSTHEPQCTLIVEIHAAVLNAVIRDGNFSKELAPAALSVVAPQAGSAAAAAAAFNAEAVGQNPRVVSLKGGPGPKTDDSDSRASSVNGRASRAGSEAAAPSPARSGRGRNVGAKKEVQPKMNAGDEENDEEEEEEEEEEKDELEDEMPQASTSLKSAAAKLERASAAELAVLNGADTTRGGRKSGASVVAGTNGHGIDANGSLSAVDASFTSGLGGGGDILDISPEELVLSHALHAGRGWEKRILKYDEGRRGWELALIGCLAKRATVHSVPRLWAILSQLTGTDHPDGRTGPRGTFIAETFPDEATRYPHLSLADKVAALQFVCELSMMTKYVRSYFEECENTLTELRKERAEISRARKQVDEERRDLAIRELTRGDATEGTDDLKMDEEAGSAATPSDVAILKEPRAKSSTPASDEEHDMLDSNSDESGTEYSPGDNDDDAASSSTSETNPKAKRPRLASRQETLRKQAMEREAAEAAKEAERARLAQARKDKNAETRQLAAEKKRLEEEHFKVTKREEAWEREFRRFQFGPRLKPLGYDRFYQRYWWFDGLGTAPLVNQAGNIVYSTGRIFVQGPSEDEWDFLLSEYPEAEVRTRAADELGENALLQGNEWGYYDEPETVETLFAWLRVRGVREDKFKKEFAKWRPYILGGMTRRNENLTSTTRTESAEGRRSVRSKTEASRQSHMAWTNKAALK</sequence>
<feature type="domain" description="DDT" evidence="6">
    <location>
        <begin position="468"/>
        <end position="531"/>
    </location>
</feature>
<name>A0AAN6JHP7_9BASI</name>
<feature type="compositionally biased region" description="Basic and acidic residues" evidence="5">
    <location>
        <begin position="1172"/>
        <end position="1188"/>
    </location>
</feature>
<organism evidence="8 9">
    <name type="scientific">Tilletia horrida</name>
    <dbReference type="NCBI Taxonomy" id="155126"/>
    <lineage>
        <taxon>Eukaryota</taxon>
        <taxon>Fungi</taxon>
        <taxon>Dikarya</taxon>
        <taxon>Basidiomycota</taxon>
        <taxon>Ustilaginomycotina</taxon>
        <taxon>Exobasidiomycetes</taxon>
        <taxon>Tilletiales</taxon>
        <taxon>Tilletiaceae</taxon>
        <taxon>Tilletia</taxon>
    </lineage>
</organism>